<evidence type="ECO:0000256" key="7">
    <source>
        <dbReference type="PIRSR" id="PIRSR006809-1"/>
    </source>
</evidence>
<dbReference type="PANTHER" id="PTHR10229">
    <property type="entry name" value="GTP-BINDING PROTEIN HFLX"/>
    <property type="match status" value="1"/>
</dbReference>
<evidence type="ECO:0000256" key="9">
    <source>
        <dbReference type="SAM" id="Coils"/>
    </source>
</evidence>
<dbReference type="SUPFAM" id="SSF52540">
    <property type="entry name" value="P-loop containing nucleoside triphosphate hydrolases"/>
    <property type="match status" value="1"/>
</dbReference>
<evidence type="ECO:0000313" key="11">
    <source>
        <dbReference type="EMBL" id="NBI06960.1"/>
    </source>
</evidence>
<evidence type="ECO:0000256" key="8">
    <source>
        <dbReference type="PIRSR" id="PIRSR006809-2"/>
    </source>
</evidence>
<evidence type="ECO:0000313" key="12">
    <source>
        <dbReference type="Proteomes" id="UP000467132"/>
    </source>
</evidence>
<dbReference type="NCBIfam" id="TIGR03156">
    <property type="entry name" value="GTP_HflX"/>
    <property type="match status" value="1"/>
</dbReference>
<keyword evidence="5 6" id="KW-0342">GTP-binding</keyword>
<feature type="binding site" evidence="7">
    <location>
        <begin position="326"/>
        <end position="329"/>
    </location>
    <ligand>
        <name>GTP</name>
        <dbReference type="ChEBI" id="CHEBI:37565"/>
    </ligand>
</feature>
<comment type="subunit">
    <text evidence="6">Monomer. Associates with the 50S ribosomal subunit.</text>
</comment>
<evidence type="ECO:0000256" key="5">
    <source>
        <dbReference type="ARBA" id="ARBA00023134"/>
    </source>
</evidence>
<accession>A0A845QXS8</accession>
<dbReference type="OrthoDB" id="9812272at2"/>
<dbReference type="GO" id="GO:0003924">
    <property type="term" value="F:GTPase activity"/>
    <property type="evidence" value="ECO:0007669"/>
    <property type="project" value="UniProtKB-UniRule"/>
</dbReference>
<dbReference type="InterPro" id="IPR016496">
    <property type="entry name" value="GTPase_HflX"/>
</dbReference>
<dbReference type="Gene3D" id="3.40.50.300">
    <property type="entry name" value="P-loop containing nucleotide triphosphate hydrolases"/>
    <property type="match status" value="1"/>
</dbReference>
<comment type="caution">
    <text evidence="11">The sequence shown here is derived from an EMBL/GenBank/DDBJ whole genome shotgun (WGS) entry which is preliminary data.</text>
</comment>
<dbReference type="GO" id="GO:0005525">
    <property type="term" value="F:GTP binding"/>
    <property type="evidence" value="ECO:0007669"/>
    <property type="project" value="UniProtKB-UniRule"/>
</dbReference>
<feature type="binding site" evidence="7">
    <location>
        <begin position="238"/>
        <end position="242"/>
    </location>
    <ligand>
        <name>GTP</name>
        <dbReference type="ChEBI" id="CHEBI:37565"/>
    </ligand>
</feature>
<comment type="similarity">
    <text evidence="6">Belongs to the TRAFAC class OBG-HflX-like GTPase superfamily. HflX GTPase family.</text>
</comment>
<dbReference type="AlphaFoldDB" id="A0A845QXS8"/>
<sequence>MERQIEERVLLVGVNLNKRNEFDIESSMEELRELAIAANADPISTVVQNKDRIDSAFYIGKGKVQEILNYCEELDIDTIVFNDELTGAQIRNIENVLERKVIDRTALILDIFSRRASTKEGKLQVELAQLKYRLPRLTGFGKELSRLGGGIGTRGPGEKKLETDRRHIENRIDEIRRRLKEVESVREIKRQNRIDSEIPIIALVGYTNAGKSTLFNELLKAGSDYNNEKDVYTEDMLFATLDTTLRKTNLPNGQKVLVIDTVGFVSKLPTHLIAAFKGTLEEVNYADVIVHVVDATNSDFDIQIKTTLNILKDLDTENKPIITVFNKIDQQSIEDIGYNIKGEKLYISAKKNINIDKLFDSIEIALEDKFYNTKILLPYNKSDITSYILDNYNPKKVSHTEEGTFIEVVLNKKDYFKYKEYVVK</sequence>
<dbReference type="RefSeq" id="WP_160197427.1">
    <property type="nucleotide sequence ID" value="NZ_QXXA01000009.1"/>
</dbReference>
<feature type="binding site" evidence="7">
    <location>
        <begin position="205"/>
        <end position="212"/>
    </location>
    <ligand>
        <name>GTP</name>
        <dbReference type="ChEBI" id="CHEBI:37565"/>
    </ligand>
</feature>
<feature type="binding site" evidence="7">
    <location>
        <begin position="260"/>
        <end position="263"/>
    </location>
    <ligand>
        <name>GTP</name>
        <dbReference type="ChEBI" id="CHEBI:37565"/>
    </ligand>
</feature>
<dbReference type="Gene3D" id="3.40.50.11060">
    <property type="entry name" value="GTPase HflX, N-terminal domain"/>
    <property type="match status" value="1"/>
</dbReference>
<evidence type="ECO:0000256" key="1">
    <source>
        <dbReference type="ARBA" id="ARBA00022490"/>
    </source>
</evidence>
<dbReference type="EMBL" id="QXXA01000009">
    <property type="protein sequence ID" value="NBI06960.1"/>
    <property type="molecule type" value="Genomic_DNA"/>
</dbReference>
<keyword evidence="3 6" id="KW-0547">Nucleotide-binding</keyword>
<dbReference type="InterPro" id="IPR042108">
    <property type="entry name" value="GTPase_HflX_N_sf"/>
</dbReference>
<evidence type="ECO:0000256" key="2">
    <source>
        <dbReference type="ARBA" id="ARBA00022723"/>
    </source>
</evidence>
<dbReference type="PROSITE" id="PS51705">
    <property type="entry name" value="G_HFLX"/>
    <property type="match status" value="1"/>
</dbReference>
<name>A0A845QXS8_9CLOT</name>
<dbReference type="GO" id="GO:0046872">
    <property type="term" value="F:metal ion binding"/>
    <property type="evidence" value="ECO:0007669"/>
    <property type="project" value="UniProtKB-KW"/>
</dbReference>
<keyword evidence="4 8" id="KW-0460">Magnesium</keyword>
<dbReference type="InterPro" id="IPR027417">
    <property type="entry name" value="P-loop_NTPase"/>
</dbReference>
<dbReference type="GO" id="GO:0005737">
    <property type="term" value="C:cytoplasm"/>
    <property type="evidence" value="ECO:0007669"/>
    <property type="project" value="UniProtKB-SubCell"/>
</dbReference>
<keyword evidence="2 8" id="KW-0479">Metal-binding</keyword>
<reference evidence="11 12" key="1">
    <citation type="submission" date="2018-08" db="EMBL/GenBank/DDBJ databases">
        <title>Murine metabolic-syndrome-specific gut microbial biobank.</title>
        <authorList>
            <person name="Liu C."/>
        </authorList>
    </citation>
    <scope>NUCLEOTIDE SEQUENCE [LARGE SCALE GENOMIC DNA]</scope>
    <source>
        <strain evidence="11 12">583</strain>
    </source>
</reference>
<dbReference type="PRINTS" id="PR00326">
    <property type="entry name" value="GTP1OBG"/>
</dbReference>
<dbReference type="GO" id="GO:0043022">
    <property type="term" value="F:ribosome binding"/>
    <property type="evidence" value="ECO:0007669"/>
    <property type="project" value="TreeGrafter"/>
</dbReference>
<feature type="domain" description="Hflx-type G" evidence="10">
    <location>
        <begin position="199"/>
        <end position="370"/>
    </location>
</feature>
<proteinExistence type="inferred from homology"/>
<feature type="coiled-coil region" evidence="9">
    <location>
        <begin position="158"/>
        <end position="192"/>
    </location>
</feature>
<dbReference type="CDD" id="cd01878">
    <property type="entry name" value="HflX"/>
    <property type="match status" value="1"/>
</dbReference>
<keyword evidence="12" id="KW-1185">Reference proteome</keyword>
<evidence type="ECO:0000256" key="4">
    <source>
        <dbReference type="ARBA" id="ARBA00022842"/>
    </source>
</evidence>
<dbReference type="FunFam" id="3.40.50.11060:FF:000001">
    <property type="entry name" value="GTPase HflX"/>
    <property type="match status" value="1"/>
</dbReference>
<gene>
    <name evidence="6 11" type="primary">hflX</name>
    <name evidence="11" type="ORF">D3Z33_08850</name>
</gene>
<protein>
    <recommendedName>
        <fullName evidence="6">GTPase HflX</fullName>
    </recommendedName>
    <alternativeName>
        <fullName evidence="6">GTP-binding protein HflX</fullName>
    </alternativeName>
</protein>
<dbReference type="Proteomes" id="UP000467132">
    <property type="component" value="Unassembled WGS sequence"/>
</dbReference>
<dbReference type="Pfam" id="PF01926">
    <property type="entry name" value="MMR_HSR1"/>
    <property type="match status" value="1"/>
</dbReference>
<evidence type="ECO:0000256" key="3">
    <source>
        <dbReference type="ARBA" id="ARBA00022741"/>
    </source>
</evidence>
<feature type="binding site" evidence="7">
    <location>
        <begin position="348"/>
        <end position="350"/>
    </location>
    <ligand>
        <name>GTP</name>
        <dbReference type="ChEBI" id="CHEBI:37565"/>
    </ligand>
</feature>
<keyword evidence="1 6" id="KW-0963">Cytoplasm</keyword>
<dbReference type="InterPro" id="IPR030394">
    <property type="entry name" value="G_HFLX_dom"/>
</dbReference>
<feature type="binding site" evidence="8">
    <location>
        <position position="240"/>
    </location>
    <ligand>
        <name>Mg(2+)</name>
        <dbReference type="ChEBI" id="CHEBI:18420"/>
    </ligand>
</feature>
<dbReference type="InterPro" id="IPR032305">
    <property type="entry name" value="GTP-bd_M"/>
</dbReference>
<dbReference type="HAMAP" id="MF_00900">
    <property type="entry name" value="GTPase_HflX"/>
    <property type="match status" value="1"/>
</dbReference>
<dbReference type="PANTHER" id="PTHR10229:SF0">
    <property type="entry name" value="GTP-BINDING PROTEIN 6-RELATED"/>
    <property type="match status" value="1"/>
</dbReference>
<dbReference type="InterPro" id="IPR006073">
    <property type="entry name" value="GTP-bd"/>
</dbReference>
<dbReference type="InterPro" id="IPR025121">
    <property type="entry name" value="GTPase_HflX_N"/>
</dbReference>
<evidence type="ECO:0000259" key="10">
    <source>
        <dbReference type="PROSITE" id="PS51705"/>
    </source>
</evidence>
<comment type="function">
    <text evidence="6">GTPase that associates with the 50S ribosomal subunit and may have a role during protein synthesis or ribosome biogenesis.</text>
</comment>
<dbReference type="PIRSF" id="PIRSF006809">
    <property type="entry name" value="GTP-binding_hflX_prd"/>
    <property type="match status" value="1"/>
</dbReference>
<dbReference type="Gene3D" id="6.10.250.2860">
    <property type="match status" value="1"/>
</dbReference>
<feature type="binding site" evidence="8">
    <location>
        <position position="212"/>
    </location>
    <ligand>
        <name>Mg(2+)</name>
        <dbReference type="ChEBI" id="CHEBI:18420"/>
    </ligand>
</feature>
<evidence type="ECO:0000256" key="6">
    <source>
        <dbReference type="HAMAP-Rule" id="MF_00900"/>
    </source>
</evidence>
<comment type="cofactor">
    <cofactor evidence="8">
        <name>Mg(2+)</name>
        <dbReference type="ChEBI" id="CHEBI:18420"/>
    </cofactor>
</comment>
<keyword evidence="9" id="KW-0175">Coiled coil</keyword>
<comment type="subcellular location">
    <subcellularLocation>
        <location evidence="6">Cytoplasm</location>
    </subcellularLocation>
    <text evidence="6">May associate with membranes.</text>
</comment>
<dbReference type="Pfam" id="PF13167">
    <property type="entry name" value="GTP-bdg_N"/>
    <property type="match status" value="1"/>
</dbReference>
<organism evidence="11 12">
    <name type="scientific">Senegalia massiliensis</name>
    <dbReference type="NCBI Taxonomy" id="1720316"/>
    <lineage>
        <taxon>Bacteria</taxon>
        <taxon>Bacillati</taxon>
        <taxon>Bacillota</taxon>
        <taxon>Clostridia</taxon>
        <taxon>Eubacteriales</taxon>
        <taxon>Clostridiaceae</taxon>
        <taxon>Senegalia</taxon>
    </lineage>
</organism>
<dbReference type="Pfam" id="PF16360">
    <property type="entry name" value="GTP-bdg_M"/>
    <property type="match status" value="1"/>
</dbReference>